<dbReference type="Gene3D" id="3.40.50.720">
    <property type="entry name" value="NAD(P)-binding Rossmann-like Domain"/>
    <property type="match status" value="1"/>
</dbReference>
<protein>
    <submittedName>
        <fullName evidence="2">NAD(P)-dependent oxidoreductase</fullName>
    </submittedName>
</protein>
<dbReference type="InterPro" id="IPR001509">
    <property type="entry name" value="Epimerase_deHydtase"/>
</dbReference>
<reference evidence="2 3" key="1">
    <citation type="submission" date="2023-01" db="EMBL/GenBank/DDBJ databases">
        <title>Minimal conservation of predation-associated metabolite biosynthetic gene clusters underscores biosynthetic potential of Myxococcota including descriptions for ten novel species: Archangium lansinium sp. nov., Myxococcus landrumus sp. nov., Nannocystis bai.</title>
        <authorList>
            <person name="Ahearne A."/>
            <person name="Stevens C."/>
            <person name="Dowd S."/>
        </authorList>
    </citation>
    <scope>NUCLEOTIDE SEQUENCE [LARGE SCALE GENOMIC DNA]</scope>
    <source>
        <strain evidence="2 3">WIWO2</strain>
    </source>
</reference>
<comment type="caution">
    <text evidence="2">The sequence shown here is derived from an EMBL/GenBank/DDBJ whole genome shotgun (WGS) entry which is preliminary data.</text>
</comment>
<keyword evidence="3" id="KW-1185">Reference proteome</keyword>
<sequence>MKVLVTGSNGFLGSALVDRLLAHGETDLRCLVRPASNRSRLEEIEKRRGVPLDIAVGSLATKEAAERAVEGVDVVYHVAAAMGGAPADMFLSTVVASKNLLEALVHTGRSPRVVLVSSFGVYGVADLPRGYIVDENTPLEARPAQRDLYSQAKLRQEKLFWEYQARYGFPLTVLRPGVIYGPGGNAFSSRVGMSLFGVFLHLGGRNILPLSYVDNCAEAIAVAGRSDVARGQVYNVHDDDLPTADVYLARYKREVKPIRSLTVPYFALTGISKLVERYHAYSKGQLPAIFTPYKSATSWKGNRFDNTKLKALGWKQLVSTEEGLQRTFTYLKERAT</sequence>
<dbReference type="RefSeq" id="WP_272100189.1">
    <property type="nucleotide sequence ID" value="NZ_JAQNDK010000004.1"/>
</dbReference>
<dbReference type="PANTHER" id="PTHR43245">
    <property type="entry name" value="BIFUNCTIONAL POLYMYXIN RESISTANCE PROTEIN ARNA"/>
    <property type="match status" value="1"/>
</dbReference>
<dbReference type="InterPro" id="IPR050177">
    <property type="entry name" value="Lipid_A_modif_metabolic_enz"/>
</dbReference>
<organism evidence="2 3">
    <name type="scientific">Sorangium atrum</name>
    <dbReference type="NCBI Taxonomy" id="2995308"/>
    <lineage>
        <taxon>Bacteria</taxon>
        <taxon>Pseudomonadati</taxon>
        <taxon>Myxococcota</taxon>
        <taxon>Polyangia</taxon>
        <taxon>Polyangiales</taxon>
        <taxon>Polyangiaceae</taxon>
        <taxon>Sorangium</taxon>
    </lineage>
</organism>
<evidence type="ECO:0000313" key="2">
    <source>
        <dbReference type="EMBL" id="MDC0682348.1"/>
    </source>
</evidence>
<evidence type="ECO:0000259" key="1">
    <source>
        <dbReference type="Pfam" id="PF01370"/>
    </source>
</evidence>
<dbReference type="EMBL" id="JAQNDK010000004">
    <property type="protein sequence ID" value="MDC0682348.1"/>
    <property type="molecule type" value="Genomic_DNA"/>
</dbReference>
<dbReference type="Pfam" id="PF01370">
    <property type="entry name" value="Epimerase"/>
    <property type="match status" value="1"/>
</dbReference>
<evidence type="ECO:0000313" key="3">
    <source>
        <dbReference type="Proteomes" id="UP001217485"/>
    </source>
</evidence>
<feature type="domain" description="NAD-dependent epimerase/dehydratase" evidence="1">
    <location>
        <begin position="3"/>
        <end position="236"/>
    </location>
</feature>
<accession>A0ABT5C7F4</accession>
<dbReference type="InterPro" id="IPR036291">
    <property type="entry name" value="NAD(P)-bd_dom_sf"/>
</dbReference>
<gene>
    <name evidence="2" type="ORF">POL72_31760</name>
</gene>
<name>A0ABT5C7F4_9BACT</name>
<dbReference type="Proteomes" id="UP001217485">
    <property type="component" value="Unassembled WGS sequence"/>
</dbReference>
<dbReference type="SUPFAM" id="SSF51735">
    <property type="entry name" value="NAD(P)-binding Rossmann-fold domains"/>
    <property type="match status" value="1"/>
</dbReference>
<proteinExistence type="predicted"/>